<keyword evidence="5" id="KW-1185">Reference proteome</keyword>
<evidence type="ECO:0000259" key="3">
    <source>
        <dbReference type="Pfam" id="PF25967"/>
    </source>
</evidence>
<reference evidence="4 5" key="1">
    <citation type="submission" date="2024-04" db="EMBL/GenBank/DDBJ databases">
        <title>Novel species of the genus Ideonella isolated from streams.</title>
        <authorList>
            <person name="Lu H."/>
        </authorList>
    </citation>
    <scope>NUCLEOTIDE SEQUENCE [LARGE SCALE GENOMIC DNA]</scope>
    <source>
        <strain evidence="4 5">BYS139W</strain>
    </source>
</reference>
<dbReference type="Gene3D" id="2.40.420.20">
    <property type="match status" value="1"/>
</dbReference>
<feature type="chain" id="PRO_5045491816" evidence="2">
    <location>
        <begin position="26"/>
        <end position="412"/>
    </location>
</feature>
<dbReference type="PANTHER" id="PTHR30469:SF33">
    <property type="entry name" value="SLR1207 PROTEIN"/>
    <property type="match status" value="1"/>
</dbReference>
<protein>
    <submittedName>
        <fullName evidence="4">HlyD family efflux transporter periplasmic adaptor subunit</fullName>
    </submittedName>
</protein>
<keyword evidence="2" id="KW-0732">Signal</keyword>
<comment type="caution">
    <text evidence="4">The sequence shown here is derived from an EMBL/GenBank/DDBJ whole genome shotgun (WGS) entry which is preliminary data.</text>
</comment>
<name>A0ABU9BJD0_9BURK</name>
<proteinExistence type="predicted"/>
<dbReference type="EMBL" id="JBBUTF010000027">
    <property type="protein sequence ID" value="MEK8028633.1"/>
    <property type="molecule type" value="Genomic_DNA"/>
</dbReference>
<evidence type="ECO:0000313" key="5">
    <source>
        <dbReference type="Proteomes" id="UP001368500"/>
    </source>
</evidence>
<dbReference type="Proteomes" id="UP001368500">
    <property type="component" value="Unassembled WGS sequence"/>
</dbReference>
<dbReference type="InterPro" id="IPR058627">
    <property type="entry name" value="MdtA-like_C"/>
</dbReference>
<feature type="coiled-coil region" evidence="1">
    <location>
        <begin position="119"/>
        <end position="188"/>
    </location>
</feature>
<dbReference type="PANTHER" id="PTHR30469">
    <property type="entry name" value="MULTIDRUG RESISTANCE PROTEIN MDTA"/>
    <property type="match status" value="1"/>
</dbReference>
<organism evidence="4 5">
    <name type="scientific">Pseudaquabacterium rugosum</name>
    <dbReference type="NCBI Taxonomy" id="2984194"/>
    <lineage>
        <taxon>Bacteria</taxon>
        <taxon>Pseudomonadati</taxon>
        <taxon>Pseudomonadota</taxon>
        <taxon>Betaproteobacteria</taxon>
        <taxon>Burkholderiales</taxon>
        <taxon>Sphaerotilaceae</taxon>
        <taxon>Pseudaquabacterium</taxon>
    </lineage>
</organism>
<sequence>MSMTLRKRAVLAAGGLALVAALAWAFSPRPLAVQTAAVTRGLYEQAIEEDGRTRLRERWVLSAPVAGRLQRITLREGDAVAEGDTVAWLQPGAAPLLDARTERQNRAQREAAAAAVQRALATEAQARTAREQAELAERRSAQLAAQGFVSATQRDADRLNTHAARQGLEAASAAVRMAREDLVRAEAALAPPAAALPLSRAGGQAPLRLRAPHGGQVLAVPLTSETSVAAGTALLEIGDLRQLEVVAELLTADAVQARAGAPVQIDRWGGETPLRGRVRRVEPAGYTKVSALGVEEQRVKVLIDIDPDQPAAAALGDGWRVGLRILTLRQTDALQLPVAALFPRPDAPDPQGRAMAVYTVDAEGHARLRPVTLGGRNGQQAWLRDGLAAGATVIVYPPAGLTEGARVQARTP</sequence>
<feature type="signal peptide" evidence="2">
    <location>
        <begin position="1"/>
        <end position="25"/>
    </location>
</feature>
<gene>
    <name evidence="4" type="ORF">AACH11_21955</name>
</gene>
<feature type="domain" description="Multidrug resistance protein MdtA-like C-terminal permuted SH3" evidence="3">
    <location>
        <begin position="351"/>
        <end position="395"/>
    </location>
</feature>
<dbReference type="RefSeq" id="WP_341376419.1">
    <property type="nucleotide sequence ID" value="NZ_JBBUTF010000027.1"/>
</dbReference>
<evidence type="ECO:0000256" key="1">
    <source>
        <dbReference type="SAM" id="Coils"/>
    </source>
</evidence>
<dbReference type="Gene3D" id="2.40.30.170">
    <property type="match status" value="1"/>
</dbReference>
<keyword evidence="1" id="KW-0175">Coiled coil</keyword>
<dbReference type="Gene3D" id="2.40.50.100">
    <property type="match status" value="1"/>
</dbReference>
<dbReference type="Pfam" id="PF25967">
    <property type="entry name" value="RND-MFP_C"/>
    <property type="match status" value="1"/>
</dbReference>
<evidence type="ECO:0000256" key="2">
    <source>
        <dbReference type="SAM" id="SignalP"/>
    </source>
</evidence>
<dbReference type="Gene3D" id="1.10.287.470">
    <property type="entry name" value="Helix hairpin bin"/>
    <property type="match status" value="1"/>
</dbReference>
<accession>A0ABU9BJD0</accession>
<evidence type="ECO:0000313" key="4">
    <source>
        <dbReference type="EMBL" id="MEK8028633.1"/>
    </source>
</evidence>